<dbReference type="AlphaFoldDB" id="A0A919PJE9"/>
<feature type="domain" description="DUF4253" evidence="1">
    <location>
        <begin position="142"/>
        <end position="251"/>
    </location>
</feature>
<organism evidence="2 3">
    <name type="scientific">Dactylosporangium siamense</name>
    <dbReference type="NCBI Taxonomy" id="685454"/>
    <lineage>
        <taxon>Bacteria</taxon>
        <taxon>Bacillati</taxon>
        <taxon>Actinomycetota</taxon>
        <taxon>Actinomycetes</taxon>
        <taxon>Micromonosporales</taxon>
        <taxon>Micromonosporaceae</taxon>
        <taxon>Dactylosporangium</taxon>
    </lineage>
</organism>
<proteinExistence type="predicted"/>
<dbReference type="Pfam" id="PF14062">
    <property type="entry name" value="DUF4253"/>
    <property type="match status" value="1"/>
</dbReference>
<evidence type="ECO:0000313" key="2">
    <source>
        <dbReference type="EMBL" id="GIG45247.1"/>
    </source>
</evidence>
<keyword evidence="3" id="KW-1185">Reference proteome</keyword>
<gene>
    <name evidence="2" type="ORF">Dsi01nite_032880</name>
</gene>
<evidence type="ECO:0000313" key="3">
    <source>
        <dbReference type="Proteomes" id="UP000660611"/>
    </source>
</evidence>
<accession>A0A919PJE9</accession>
<dbReference type="RefSeq" id="WP_203847042.1">
    <property type="nucleotide sequence ID" value="NZ_BAAAVW010000009.1"/>
</dbReference>
<sequence length="251" mass="27585">MSELLRALSDLAVPLPPGHTVLSVENPAPMLWRSDGPPTAELVRRLRAEHPRSGLWPLLLTDQPLELFPEFMSTPDAHDAAFVLAGFWHTITCDGSSADTTVPYGQRWPRPAPPGRQLDDPDEFAGAVLDHWFAGPPRDSRRLGLVPAPGGADALTAMGWMGAANRENDTAMLSAVLRSWEDRFGIRVLHLDSDTVTVSVAAPPDDLDAALHLAAEHFAFCPDTLWQGHPHTIGDYAPLLLEARVWSFWWD</sequence>
<dbReference type="InterPro" id="IPR025349">
    <property type="entry name" value="DUF4253"/>
</dbReference>
<protein>
    <recommendedName>
        <fullName evidence="1">DUF4253 domain-containing protein</fullName>
    </recommendedName>
</protein>
<evidence type="ECO:0000259" key="1">
    <source>
        <dbReference type="Pfam" id="PF14062"/>
    </source>
</evidence>
<reference evidence="2" key="1">
    <citation type="submission" date="2021-01" db="EMBL/GenBank/DDBJ databases">
        <title>Whole genome shotgun sequence of Dactylosporangium siamense NBRC 106093.</title>
        <authorList>
            <person name="Komaki H."/>
            <person name="Tamura T."/>
        </authorList>
    </citation>
    <scope>NUCLEOTIDE SEQUENCE</scope>
    <source>
        <strain evidence="2">NBRC 106093</strain>
    </source>
</reference>
<dbReference type="Proteomes" id="UP000660611">
    <property type="component" value="Unassembled WGS sequence"/>
</dbReference>
<comment type="caution">
    <text evidence="2">The sequence shown here is derived from an EMBL/GenBank/DDBJ whole genome shotgun (WGS) entry which is preliminary data.</text>
</comment>
<dbReference type="EMBL" id="BONQ01000050">
    <property type="protein sequence ID" value="GIG45247.1"/>
    <property type="molecule type" value="Genomic_DNA"/>
</dbReference>
<name>A0A919PJE9_9ACTN</name>